<feature type="region of interest" description="Disordered" evidence="1">
    <location>
        <begin position="42"/>
        <end position="63"/>
    </location>
</feature>
<organism evidence="2 3">
    <name type="scientific">Rotaria magnacalcarata</name>
    <dbReference type="NCBI Taxonomy" id="392030"/>
    <lineage>
        <taxon>Eukaryota</taxon>
        <taxon>Metazoa</taxon>
        <taxon>Spiralia</taxon>
        <taxon>Gnathifera</taxon>
        <taxon>Rotifera</taxon>
        <taxon>Eurotatoria</taxon>
        <taxon>Bdelloidea</taxon>
        <taxon>Philodinida</taxon>
        <taxon>Philodinidae</taxon>
        <taxon>Rotaria</taxon>
    </lineage>
</organism>
<reference evidence="2" key="1">
    <citation type="submission" date="2021-02" db="EMBL/GenBank/DDBJ databases">
        <authorList>
            <person name="Nowell W R."/>
        </authorList>
    </citation>
    <scope>NUCLEOTIDE SEQUENCE</scope>
</reference>
<feature type="non-terminal residue" evidence="2">
    <location>
        <position position="63"/>
    </location>
</feature>
<dbReference type="EMBL" id="CAJOBJ010101175">
    <property type="protein sequence ID" value="CAF4588345.1"/>
    <property type="molecule type" value="Genomic_DNA"/>
</dbReference>
<evidence type="ECO:0000313" key="3">
    <source>
        <dbReference type="Proteomes" id="UP000681720"/>
    </source>
</evidence>
<feature type="non-terminal residue" evidence="2">
    <location>
        <position position="1"/>
    </location>
</feature>
<dbReference type="AlphaFoldDB" id="A0A8S2YYX0"/>
<dbReference type="Proteomes" id="UP000681720">
    <property type="component" value="Unassembled WGS sequence"/>
</dbReference>
<protein>
    <submittedName>
        <fullName evidence="2">Uncharacterized protein</fullName>
    </submittedName>
</protein>
<accession>A0A8S2YYX0</accession>
<name>A0A8S2YYX0_9BILA</name>
<proteinExistence type="predicted"/>
<gene>
    <name evidence="2" type="ORF">GIL414_LOCUS38385</name>
</gene>
<comment type="caution">
    <text evidence="2">The sequence shown here is derived from an EMBL/GenBank/DDBJ whole genome shotgun (WGS) entry which is preliminary data.</text>
</comment>
<sequence length="63" mass="7028">LPGPGPYPIPEHLWPRNPPQTVLKLSKTTTTSRPLYLTQTTTLRPRPFVPVKPATSPPNNNNM</sequence>
<evidence type="ECO:0000256" key="1">
    <source>
        <dbReference type="SAM" id="MobiDB-lite"/>
    </source>
</evidence>
<evidence type="ECO:0000313" key="2">
    <source>
        <dbReference type="EMBL" id="CAF4588345.1"/>
    </source>
</evidence>